<keyword evidence="2" id="KW-0808">Transferase</keyword>
<reference evidence="2" key="1">
    <citation type="journal article" date="2019" name="Sci. Rep.">
        <title>Draft genome of Tanacetum cinerariifolium, the natural source of mosquito coil.</title>
        <authorList>
            <person name="Yamashiro T."/>
            <person name="Shiraishi A."/>
            <person name="Satake H."/>
            <person name="Nakayama K."/>
        </authorList>
    </citation>
    <scope>NUCLEOTIDE SEQUENCE</scope>
</reference>
<sequence>MDQLFEHTKKKNSYLILLNDLKKVDAPRIQLNFDFTNTLNIDQQSDLEREVAHDEIKMAVWGCGTDKSPGPDGFTFGFDRRYWSILEKDVKQAVRYFFHYEVFSKVGNSSFITLIPKTPNVNKVKDFRPITLIGSLYKIISKILANHLVDVLGDIVNQVVVDAGMFLGIAMGTSWQLSHLFYADDAVFMRQWSDVNIDIIIKVLECFYRASRLRINMNKSRLMRISVANNVVNQAANNISCTMLTPPFSNLGSKVLQEMESIRCYFFNGIDQNGIHGDDGKLNSTTSYNHSSIWLSIVREMTHLKDNGLDLFVFLSKKDGEWVGYFLLARFAEKMAYESLGYPFRRNPRSGIEQTQFDNLLAQLEGVDLVDMLDRLHNVSTKTRWTNVVPIKINVHAWKVKMDCLPARFNICRRGMEIDSIICPSCDATVESTSHIFFNFNLAKEVFHKIVNW</sequence>
<feature type="domain" description="Reverse transcriptase zinc-binding" evidence="1">
    <location>
        <begin position="379"/>
        <end position="446"/>
    </location>
</feature>
<dbReference type="InterPro" id="IPR026960">
    <property type="entry name" value="RVT-Znf"/>
</dbReference>
<accession>A0A699HJN6</accession>
<keyword evidence="2" id="KW-0695">RNA-directed DNA polymerase</keyword>
<dbReference type="AlphaFoldDB" id="A0A699HJN6"/>
<evidence type="ECO:0000313" key="2">
    <source>
        <dbReference type="EMBL" id="GEX93672.1"/>
    </source>
</evidence>
<gene>
    <name evidence="2" type="ORF">Tci_365647</name>
</gene>
<dbReference type="PANTHER" id="PTHR46890">
    <property type="entry name" value="NON-LTR RETROLELEMENT REVERSE TRANSCRIPTASE-LIKE PROTEIN-RELATED"/>
    <property type="match status" value="1"/>
</dbReference>
<organism evidence="2">
    <name type="scientific">Tanacetum cinerariifolium</name>
    <name type="common">Dalmatian daisy</name>
    <name type="synonym">Chrysanthemum cinerariifolium</name>
    <dbReference type="NCBI Taxonomy" id="118510"/>
    <lineage>
        <taxon>Eukaryota</taxon>
        <taxon>Viridiplantae</taxon>
        <taxon>Streptophyta</taxon>
        <taxon>Embryophyta</taxon>
        <taxon>Tracheophyta</taxon>
        <taxon>Spermatophyta</taxon>
        <taxon>Magnoliopsida</taxon>
        <taxon>eudicotyledons</taxon>
        <taxon>Gunneridae</taxon>
        <taxon>Pentapetalae</taxon>
        <taxon>asterids</taxon>
        <taxon>campanulids</taxon>
        <taxon>Asterales</taxon>
        <taxon>Asteraceae</taxon>
        <taxon>Asteroideae</taxon>
        <taxon>Anthemideae</taxon>
        <taxon>Anthemidinae</taxon>
        <taxon>Tanacetum</taxon>
    </lineage>
</organism>
<dbReference type="GO" id="GO:0003964">
    <property type="term" value="F:RNA-directed DNA polymerase activity"/>
    <property type="evidence" value="ECO:0007669"/>
    <property type="project" value="UniProtKB-KW"/>
</dbReference>
<keyword evidence="2" id="KW-0548">Nucleotidyltransferase</keyword>
<protein>
    <submittedName>
        <fullName evidence="2">RNA-directed DNA polymerase, eukaryota, reverse transcriptase zinc-binding domain protein</fullName>
    </submittedName>
</protein>
<proteinExistence type="predicted"/>
<dbReference type="EMBL" id="BKCJ010140206">
    <property type="protein sequence ID" value="GEX93672.1"/>
    <property type="molecule type" value="Genomic_DNA"/>
</dbReference>
<comment type="caution">
    <text evidence="2">The sequence shown here is derived from an EMBL/GenBank/DDBJ whole genome shotgun (WGS) entry which is preliminary data.</text>
</comment>
<dbReference type="PANTHER" id="PTHR46890:SF48">
    <property type="entry name" value="RNA-DIRECTED DNA POLYMERASE"/>
    <property type="match status" value="1"/>
</dbReference>
<evidence type="ECO:0000259" key="1">
    <source>
        <dbReference type="Pfam" id="PF13966"/>
    </source>
</evidence>
<dbReference type="InterPro" id="IPR052343">
    <property type="entry name" value="Retrotransposon-Effector_Assoc"/>
</dbReference>
<name>A0A699HJN6_TANCI</name>
<dbReference type="Pfam" id="PF13966">
    <property type="entry name" value="zf-RVT"/>
    <property type="match status" value="1"/>
</dbReference>